<proteinExistence type="predicted"/>
<evidence type="ECO:0000256" key="1">
    <source>
        <dbReference type="SAM" id="Phobius"/>
    </source>
</evidence>
<sequence length="198" mass="22130">MNYLAVMNFRQVMRVCWARFLVILGVVGLSWSGKNNGIVVTGNSKLFSIDFDRAVKLGNYPEIYVKEVLPGDRERIEAIWGRVRLARSGGWQHLAARVPRQAIYTAAALSFIYEIVIYSASSDALRVRLLVFLELWLGTNPGVVARVGECCWCECAGCGQYGWVQMDCPPQLLADEFGSLGTIRTMFVHGNSTWRCGV</sequence>
<keyword evidence="3" id="KW-1185">Reference proteome</keyword>
<dbReference type="EMBL" id="CP039347">
    <property type="protein sequence ID" value="QCD86541.1"/>
    <property type="molecule type" value="Genomic_DNA"/>
</dbReference>
<keyword evidence="1" id="KW-1133">Transmembrane helix</keyword>
<gene>
    <name evidence="2" type="ORF">DEO72_LG3g1064</name>
</gene>
<protein>
    <submittedName>
        <fullName evidence="2">Uncharacterized protein</fullName>
    </submittedName>
</protein>
<feature type="transmembrane region" description="Helical" evidence="1">
    <location>
        <begin position="12"/>
        <end position="31"/>
    </location>
</feature>
<evidence type="ECO:0000313" key="2">
    <source>
        <dbReference type="EMBL" id="QCD86541.1"/>
    </source>
</evidence>
<accession>A0A4D6LD61</accession>
<dbReference type="AlphaFoldDB" id="A0A4D6LD61"/>
<reference evidence="2 3" key="1">
    <citation type="submission" date="2019-04" db="EMBL/GenBank/DDBJ databases">
        <title>An improved genome assembly and genetic linkage map for asparagus bean, Vigna unguiculata ssp. sesquipedialis.</title>
        <authorList>
            <person name="Xia Q."/>
            <person name="Zhang R."/>
            <person name="Dong Y."/>
        </authorList>
    </citation>
    <scope>NUCLEOTIDE SEQUENCE [LARGE SCALE GENOMIC DNA]</scope>
    <source>
        <tissue evidence="2">Leaf</tissue>
    </source>
</reference>
<name>A0A4D6LD61_VIGUN</name>
<keyword evidence="1" id="KW-0472">Membrane</keyword>
<keyword evidence="1" id="KW-0812">Transmembrane</keyword>
<dbReference type="Proteomes" id="UP000501690">
    <property type="component" value="Linkage Group LG3"/>
</dbReference>
<evidence type="ECO:0000313" key="3">
    <source>
        <dbReference type="Proteomes" id="UP000501690"/>
    </source>
</evidence>
<organism evidence="2 3">
    <name type="scientific">Vigna unguiculata</name>
    <name type="common">Cowpea</name>
    <dbReference type="NCBI Taxonomy" id="3917"/>
    <lineage>
        <taxon>Eukaryota</taxon>
        <taxon>Viridiplantae</taxon>
        <taxon>Streptophyta</taxon>
        <taxon>Embryophyta</taxon>
        <taxon>Tracheophyta</taxon>
        <taxon>Spermatophyta</taxon>
        <taxon>Magnoliopsida</taxon>
        <taxon>eudicotyledons</taxon>
        <taxon>Gunneridae</taxon>
        <taxon>Pentapetalae</taxon>
        <taxon>rosids</taxon>
        <taxon>fabids</taxon>
        <taxon>Fabales</taxon>
        <taxon>Fabaceae</taxon>
        <taxon>Papilionoideae</taxon>
        <taxon>50 kb inversion clade</taxon>
        <taxon>NPAAA clade</taxon>
        <taxon>indigoferoid/millettioid clade</taxon>
        <taxon>Phaseoleae</taxon>
        <taxon>Vigna</taxon>
    </lineage>
</organism>